<gene>
    <name evidence="9" type="ORF">C1H46_008162</name>
</gene>
<feature type="domain" description="Proteasome adapter and scaffold protein ECM29 HEAT-repeat" evidence="8">
    <location>
        <begin position="1277"/>
        <end position="1436"/>
    </location>
</feature>
<dbReference type="InterPro" id="IPR057546">
    <property type="entry name" value="HEAT_GCN1"/>
</dbReference>
<dbReference type="Pfam" id="PF24492">
    <property type="entry name" value="HEAT_ECM29"/>
    <property type="match status" value="1"/>
</dbReference>
<dbReference type="PANTHER" id="PTHR23346">
    <property type="entry name" value="TRANSLATIONAL ACTIVATOR GCN1-RELATED"/>
    <property type="match status" value="1"/>
</dbReference>
<dbReference type="GO" id="GO:0043248">
    <property type="term" value="P:proteasome assembly"/>
    <property type="evidence" value="ECO:0007669"/>
    <property type="project" value="InterPro"/>
</dbReference>
<evidence type="ECO:0000256" key="4">
    <source>
        <dbReference type="ARBA" id="ARBA00022942"/>
    </source>
</evidence>
<dbReference type="InterPro" id="IPR055443">
    <property type="entry name" value="HEAT_ECM29"/>
</dbReference>
<evidence type="ECO:0000256" key="3">
    <source>
        <dbReference type="ARBA" id="ARBA00022737"/>
    </source>
</evidence>
<dbReference type="GO" id="GO:0005634">
    <property type="term" value="C:nucleus"/>
    <property type="evidence" value="ECO:0007669"/>
    <property type="project" value="TreeGrafter"/>
</dbReference>
<keyword evidence="4" id="KW-0647">Proteasome</keyword>
<feature type="domain" description="ECM29 ARM-like repeats" evidence="7">
    <location>
        <begin position="625"/>
        <end position="782"/>
    </location>
</feature>
<dbReference type="STRING" id="106549.A0A540N5A1"/>
<dbReference type="PANTHER" id="PTHR23346:SF19">
    <property type="entry name" value="PROTEASOME ADAPTER AND SCAFFOLD PROTEIN ECM29"/>
    <property type="match status" value="1"/>
</dbReference>
<accession>A0A540N5A1</accession>
<sequence length="1871" mass="205624">MAEASSASATKSDEEKVEMLDRLLTRLALCDDSNLQPLLSKLLPFTISSLSSQSSAVRNKVLEILSHVNKRVKHQPEIGLPLSELWNIYSEANAASMVRNFCILYIEMAMDRADTKQKEDLAAILLSGVSRLPLQHQEIILRLATKVIGECHSKGINDEVAAKYRMISDSQDRNVFLEFCLHTLLYQQSSQRECPPGLSVAQTNRVTGKQPLKNDILLTRKLGVLNVIDAMELAPELVYPLYVASSVDCQEPVVKRGEELLKKKAAGANLDDSDLINKLFLLFNGTAGSQSVAPESRITPANPALKAKLISIFCRSITAANSFPATLQCIFGCIYGSDTTSRLKQLGMEFTVWVFKHSKIDQLKLMGPVILSGILKSLDTVSSSESDATVRDSKTFAYQAIGLLAQRMPQLFRDKIDMAVRLFDALKVEAQHFRLSIQEATNSLATAYKGAPSTVLKDLEMLLLKNAQEEQSEVRFCVIRWATSLFDLQHCPSRFICMLGAADTKLDIREIALEGLLLVKDDGQIMSQKQELHYPKLGVMLDYILRQQPNLLDSSEMREQKLYFPSKTYLVMIQFLLKCFDSELEQDSSIKGSTDFQSSVEALCLLLEHAMAFEGSVELHAQASKALIVIGSCMPELIASRYAQKVSWLRQLLSHVDLDTREAAARLLGFASSALAPAESSALISELIASVSGRRKIRFEEQHGALCAVGYVTADCMSRTPARIKGDPILAFILSDAFYARDLESFEIPDALFQTTLKCLVDVTNSETAPLASIATQALGHIGLIIPLPSLVIDSSSVDILVVLNEKLRKLLGGDDNKAIQKVVISIGHMCVKETSSSRLNIALDLIFSLSRSKVEDILFAAGEALSFLWGGVPVTADLILKANYSLSMASNFLMGDVTSSLSKYISIEKNGAEEERNAKVRDAITKKLFDDLLYSTRKEDRCSGTVWLLSITMYCGHDPAIQKMLPDIQEAFSHLLGEQNELTQELASQGMSIVYELGDAAMKENLVHALVNSLTGSGKRKRAIKLDEDSEVFQEGVIGEGLSGGKLSTYKELCNVANEMGQPDLIYKFMDLANYQASLNSKRGAAFGFSKIAKQAGDALKPHLRSLIPRLVRYQYDPDKNVQDAMSHIWKSLVADSKKTIDENMDLIVDDLLIQCGSRLWRSRESSCLALADIIQGRKFDQVGKHLRKLWSAAFRAMDDIKETVRNSGDKLCRALTSLTVRLSDVSLTDVSEARHTMDIVLPYLLTDGILSKVDSIRKASIGVVMKLAKGAGIAIRPHLSDLVCCMLESLSSLEDQGLNYVELHAANAGIQTEKLENLRISIAKGSPMWETLDLCIKVVDVESLDQLVPRLAQLVRSGVGLNTRVGVASFITLLVQKVGVEIKPYTSRLLRLLFPVVKDEKSAASKRAFAGACAAVLKHAAPTQAEKLIDDTVALHTGDKNYQVSCAILLKSYSSVASDALSGYLAAIIPAIFISSSNQAVGLKMPTLSSLTHFTLDEVRFEDDKVISSLFEELWEEHTSGERVALQLYLAEIVSLICEGIGSSSWASKKKSAQAISKLSDVLGESLSSYYPVLLQSLMKEIPGRLWEGKDALLDAIAALSVSCHKAISSDDPSTLNEILSIVSSACTKKAKKYREAALTCLEKVVRAFGNQEVFNVVFPLLFEIFSSASLDQSGKESLAGDAAKAEEDQVEKVSVPHNKILDCMTACIHVAHINDILGQQKNFFHVLITTLSSGLPWTVKVSALSSTKELCSTLQKALDDSQEPSIHASIISSVQELFLSMPPQIVECIRTINVAQVHVAASETLLVIVKLYEKLQTIHCRDEKFMGELVHLYEVEKNGEAKSLLKKCVDALENLKQEDVEDDSMCSA</sequence>
<dbReference type="Pfam" id="PF23731">
    <property type="entry name" value="ARM_ECM29_C"/>
    <property type="match status" value="1"/>
</dbReference>
<evidence type="ECO:0000256" key="2">
    <source>
        <dbReference type="ARBA" id="ARBA00022490"/>
    </source>
</evidence>
<organism evidence="9 10">
    <name type="scientific">Malus baccata</name>
    <name type="common">Siberian crab apple</name>
    <name type="synonym">Pyrus baccata</name>
    <dbReference type="NCBI Taxonomy" id="106549"/>
    <lineage>
        <taxon>Eukaryota</taxon>
        <taxon>Viridiplantae</taxon>
        <taxon>Streptophyta</taxon>
        <taxon>Embryophyta</taxon>
        <taxon>Tracheophyta</taxon>
        <taxon>Spermatophyta</taxon>
        <taxon>Magnoliopsida</taxon>
        <taxon>eudicotyledons</taxon>
        <taxon>Gunneridae</taxon>
        <taxon>Pentapetalae</taxon>
        <taxon>rosids</taxon>
        <taxon>fabids</taxon>
        <taxon>Rosales</taxon>
        <taxon>Rosaceae</taxon>
        <taxon>Amygdaloideae</taxon>
        <taxon>Maleae</taxon>
        <taxon>Malus</taxon>
    </lineage>
</organism>
<dbReference type="GO" id="GO:0060090">
    <property type="term" value="F:molecular adaptor activity"/>
    <property type="evidence" value="ECO:0007669"/>
    <property type="project" value="InterPro"/>
</dbReference>
<protein>
    <recommendedName>
        <fullName evidence="11">Proteasome-associated protein ECM29 homolog</fullName>
    </recommendedName>
</protein>
<keyword evidence="10" id="KW-1185">Reference proteome</keyword>
<feature type="domain" description="Stalled ribosome sensor GCN1-like HEAT repeats region" evidence="6">
    <location>
        <begin position="1091"/>
        <end position="1239"/>
    </location>
</feature>
<keyword evidence="3" id="KW-0677">Repeat</keyword>
<dbReference type="InterPro" id="IPR024372">
    <property type="entry name" value="Ecm29_N"/>
</dbReference>
<reference evidence="9 10" key="1">
    <citation type="journal article" date="2019" name="G3 (Bethesda)">
        <title>Sequencing of a Wild Apple (Malus baccata) Genome Unravels the Differences Between Cultivated and Wild Apple Species Regarding Disease Resistance and Cold Tolerance.</title>
        <authorList>
            <person name="Chen X."/>
        </authorList>
    </citation>
    <scope>NUCLEOTIDE SEQUENCE [LARGE SCALE GENOMIC DNA]</scope>
    <source>
        <strain evidence="10">cv. Shandingzi</strain>
        <tissue evidence="9">Leaves</tissue>
    </source>
</reference>
<dbReference type="InterPro" id="IPR055444">
    <property type="entry name" value="ARM_ECM29"/>
</dbReference>
<dbReference type="GO" id="GO:0036503">
    <property type="term" value="P:ERAD pathway"/>
    <property type="evidence" value="ECO:0007669"/>
    <property type="project" value="TreeGrafter"/>
</dbReference>
<name>A0A540N5A1_MALBA</name>
<dbReference type="Proteomes" id="UP000315295">
    <property type="component" value="Unassembled WGS sequence"/>
</dbReference>
<dbReference type="InterPro" id="IPR011989">
    <property type="entry name" value="ARM-like"/>
</dbReference>
<dbReference type="GO" id="GO:0005737">
    <property type="term" value="C:cytoplasm"/>
    <property type="evidence" value="ECO:0007669"/>
    <property type="project" value="UniProtKB-SubCell"/>
</dbReference>
<evidence type="ECO:0000259" key="6">
    <source>
        <dbReference type="Pfam" id="PF23271"/>
    </source>
</evidence>
<dbReference type="GO" id="GO:0000502">
    <property type="term" value="C:proteasome complex"/>
    <property type="evidence" value="ECO:0007669"/>
    <property type="project" value="UniProtKB-KW"/>
</dbReference>
<comment type="caution">
    <text evidence="9">The sequence shown here is derived from an EMBL/GenBank/DDBJ whole genome shotgun (WGS) entry which is preliminary data.</text>
</comment>
<dbReference type="Pfam" id="PF23271">
    <property type="entry name" value="HEAT_GCN1"/>
    <property type="match status" value="1"/>
</dbReference>
<keyword evidence="2" id="KW-0963">Cytoplasm</keyword>
<proteinExistence type="predicted"/>
<dbReference type="InterPro" id="IPR016024">
    <property type="entry name" value="ARM-type_fold"/>
</dbReference>
<comment type="subcellular location">
    <subcellularLocation>
        <location evidence="1">Cytoplasm</location>
    </subcellularLocation>
</comment>
<dbReference type="SUPFAM" id="SSF48371">
    <property type="entry name" value="ARM repeat"/>
    <property type="match status" value="2"/>
</dbReference>
<dbReference type="Pfam" id="PF23702">
    <property type="entry name" value="ARM_ECM29"/>
    <property type="match status" value="1"/>
</dbReference>
<evidence type="ECO:0000313" key="9">
    <source>
        <dbReference type="EMBL" id="TQE06222.1"/>
    </source>
</evidence>
<feature type="domain" description="Proteasome component Ecm29 N-terminal" evidence="5">
    <location>
        <begin position="20"/>
        <end position="500"/>
    </location>
</feature>
<dbReference type="Gene3D" id="1.25.10.10">
    <property type="entry name" value="Leucine-rich Repeat Variant"/>
    <property type="match status" value="2"/>
</dbReference>
<dbReference type="Pfam" id="PF13001">
    <property type="entry name" value="ECM29_N"/>
    <property type="match status" value="1"/>
</dbReference>
<evidence type="ECO:0000259" key="5">
    <source>
        <dbReference type="Pfam" id="PF13001"/>
    </source>
</evidence>
<evidence type="ECO:0008006" key="11">
    <source>
        <dbReference type="Google" id="ProtNLM"/>
    </source>
</evidence>
<evidence type="ECO:0000256" key="1">
    <source>
        <dbReference type="ARBA" id="ARBA00004496"/>
    </source>
</evidence>
<evidence type="ECO:0000313" key="10">
    <source>
        <dbReference type="Proteomes" id="UP000315295"/>
    </source>
</evidence>
<dbReference type="EMBL" id="VIEB01000108">
    <property type="protein sequence ID" value="TQE06222.1"/>
    <property type="molecule type" value="Genomic_DNA"/>
</dbReference>
<evidence type="ECO:0000259" key="7">
    <source>
        <dbReference type="Pfam" id="PF23702"/>
    </source>
</evidence>
<evidence type="ECO:0000259" key="8">
    <source>
        <dbReference type="Pfam" id="PF24492"/>
    </source>
</evidence>